<gene>
    <name evidence="1" type="ORF">IQ249_23340</name>
</gene>
<sequence length="69" mass="8150">MDRQPSRRKVSKGRYAQSLFFQGLQPGQWLVLEDLPSTFAHNEALLLCRVSRNEWMTWIPEHGEYLLAF</sequence>
<name>A0A8J7IXK7_9CYAN</name>
<dbReference type="AlphaFoldDB" id="A0A8J7IXK7"/>
<accession>A0A8J7IXK7</accession>
<protein>
    <submittedName>
        <fullName evidence="1">Uncharacterized protein</fullName>
    </submittedName>
</protein>
<proteinExistence type="predicted"/>
<keyword evidence="2" id="KW-1185">Reference proteome</keyword>
<evidence type="ECO:0000313" key="2">
    <source>
        <dbReference type="Proteomes" id="UP000654482"/>
    </source>
</evidence>
<dbReference type="EMBL" id="JADEWZ010000062">
    <property type="protein sequence ID" value="MBE9118828.1"/>
    <property type="molecule type" value="Genomic_DNA"/>
</dbReference>
<dbReference type="Proteomes" id="UP000654482">
    <property type="component" value="Unassembled WGS sequence"/>
</dbReference>
<evidence type="ECO:0000313" key="1">
    <source>
        <dbReference type="EMBL" id="MBE9118828.1"/>
    </source>
</evidence>
<organism evidence="1 2">
    <name type="scientific">Lusitaniella coriacea LEGE 07157</name>
    <dbReference type="NCBI Taxonomy" id="945747"/>
    <lineage>
        <taxon>Bacteria</taxon>
        <taxon>Bacillati</taxon>
        <taxon>Cyanobacteriota</taxon>
        <taxon>Cyanophyceae</taxon>
        <taxon>Spirulinales</taxon>
        <taxon>Lusitaniellaceae</taxon>
        <taxon>Lusitaniella</taxon>
    </lineage>
</organism>
<reference evidence="1" key="1">
    <citation type="submission" date="2020-10" db="EMBL/GenBank/DDBJ databases">
        <authorList>
            <person name="Castelo-Branco R."/>
            <person name="Eusebio N."/>
            <person name="Adriana R."/>
            <person name="Vieira A."/>
            <person name="Brugerolle De Fraissinette N."/>
            <person name="Rezende De Castro R."/>
            <person name="Schneider M.P."/>
            <person name="Vasconcelos V."/>
            <person name="Leao P.N."/>
        </authorList>
    </citation>
    <scope>NUCLEOTIDE SEQUENCE</scope>
    <source>
        <strain evidence="1">LEGE 07157</strain>
    </source>
</reference>
<comment type="caution">
    <text evidence="1">The sequence shown here is derived from an EMBL/GenBank/DDBJ whole genome shotgun (WGS) entry which is preliminary data.</text>
</comment>
<dbReference type="RefSeq" id="WP_194031923.1">
    <property type="nucleotide sequence ID" value="NZ_JADEWZ010000062.1"/>
</dbReference>